<comment type="similarity">
    <text evidence="7">Belongs to the binding-protein-dependent transport system permease family.</text>
</comment>
<dbReference type="EMBL" id="CP108313">
    <property type="protein sequence ID" value="WTW68079.1"/>
    <property type="molecule type" value="Genomic_DNA"/>
</dbReference>
<evidence type="ECO:0000256" key="1">
    <source>
        <dbReference type="ARBA" id="ARBA00004651"/>
    </source>
</evidence>
<keyword evidence="3" id="KW-1003">Cell membrane</keyword>
<dbReference type="PANTHER" id="PTHR43744">
    <property type="entry name" value="ABC TRANSPORTER PERMEASE PROTEIN MG189-RELATED-RELATED"/>
    <property type="match status" value="1"/>
</dbReference>
<evidence type="ECO:0000313" key="9">
    <source>
        <dbReference type="EMBL" id="WTW68079.1"/>
    </source>
</evidence>
<dbReference type="InterPro" id="IPR000515">
    <property type="entry name" value="MetI-like"/>
</dbReference>
<dbReference type="SUPFAM" id="SSF161098">
    <property type="entry name" value="MetI-like"/>
    <property type="match status" value="1"/>
</dbReference>
<dbReference type="PROSITE" id="PS50928">
    <property type="entry name" value="ABC_TM1"/>
    <property type="match status" value="1"/>
</dbReference>
<name>A0AAU2VKR0_9ACTN</name>
<dbReference type="Pfam" id="PF00528">
    <property type="entry name" value="BPD_transp_1"/>
    <property type="match status" value="1"/>
</dbReference>
<dbReference type="PANTHER" id="PTHR43744:SF9">
    <property type="entry name" value="POLYGALACTURONAN_RHAMNOGALACTURONAN TRANSPORT SYSTEM PERMEASE PROTEIN YTCP"/>
    <property type="match status" value="1"/>
</dbReference>
<dbReference type="GO" id="GO:0055085">
    <property type="term" value="P:transmembrane transport"/>
    <property type="evidence" value="ECO:0007669"/>
    <property type="project" value="InterPro"/>
</dbReference>
<feature type="transmembrane region" description="Helical" evidence="7">
    <location>
        <begin position="140"/>
        <end position="159"/>
    </location>
</feature>
<feature type="transmembrane region" description="Helical" evidence="7">
    <location>
        <begin position="284"/>
        <end position="304"/>
    </location>
</feature>
<feature type="transmembrane region" description="Helical" evidence="7">
    <location>
        <begin position="45"/>
        <end position="68"/>
    </location>
</feature>
<evidence type="ECO:0000256" key="4">
    <source>
        <dbReference type="ARBA" id="ARBA00022692"/>
    </source>
</evidence>
<sequence>MSQQSVANRLRSARFGPRAGAGLRVSNGRPPWMERPHWYGQGAKGLALIALTVIVLYPFLLAIGTSLAGREELNANGGYVLLPHHPTLEAYRVILSGGIVTQAALVSIFITVIGTALSLACTVMIAYGTSRPGTVLAKPILLLVLGTFLFAPGIIPTYLAVQQFKMLDTYAALILPVLLNAFNIVVVRSFFQSIPEELYDAARIDGAGEITVLFRIVLPLSKAVLAVVGLFYAVGYWNSFFNAVLYLNDSSKFPIQVILRSYVLNGQSINASAMGVHAIPPATSLQMAVLIIAIVPILCVYPFLQKFFVKGVLTGAIKG</sequence>
<evidence type="ECO:0000256" key="7">
    <source>
        <dbReference type="RuleBase" id="RU363032"/>
    </source>
</evidence>
<evidence type="ECO:0000256" key="3">
    <source>
        <dbReference type="ARBA" id="ARBA00022475"/>
    </source>
</evidence>
<dbReference type="GO" id="GO:0005886">
    <property type="term" value="C:plasma membrane"/>
    <property type="evidence" value="ECO:0007669"/>
    <property type="project" value="UniProtKB-SubCell"/>
</dbReference>
<accession>A0AAU2VKR0</accession>
<gene>
    <name evidence="9" type="ORF">OG398_07250</name>
</gene>
<keyword evidence="2 7" id="KW-0813">Transport</keyword>
<feature type="domain" description="ABC transmembrane type-1" evidence="8">
    <location>
        <begin position="104"/>
        <end position="298"/>
    </location>
</feature>
<comment type="subcellular location">
    <subcellularLocation>
        <location evidence="1 7">Cell membrane</location>
        <topology evidence="1 7">Multi-pass membrane protein</topology>
    </subcellularLocation>
</comment>
<feature type="transmembrane region" description="Helical" evidence="7">
    <location>
        <begin position="103"/>
        <end position="128"/>
    </location>
</feature>
<keyword evidence="6 7" id="KW-0472">Membrane</keyword>
<evidence type="ECO:0000259" key="8">
    <source>
        <dbReference type="PROSITE" id="PS50928"/>
    </source>
</evidence>
<feature type="transmembrane region" description="Helical" evidence="7">
    <location>
        <begin position="212"/>
        <end position="237"/>
    </location>
</feature>
<organism evidence="9">
    <name type="scientific">Streptomyces sp. NBC_00008</name>
    <dbReference type="NCBI Taxonomy" id="2903610"/>
    <lineage>
        <taxon>Bacteria</taxon>
        <taxon>Bacillati</taxon>
        <taxon>Actinomycetota</taxon>
        <taxon>Actinomycetes</taxon>
        <taxon>Kitasatosporales</taxon>
        <taxon>Streptomycetaceae</taxon>
        <taxon>Streptomyces</taxon>
    </lineage>
</organism>
<proteinExistence type="inferred from homology"/>
<keyword evidence="5 7" id="KW-1133">Transmembrane helix</keyword>
<protein>
    <submittedName>
        <fullName evidence="9">Carbohydrate ABC transporter permease</fullName>
    </submittedName>
</protein>
<keyword evidence="4 7" id="KW-0812">Transmembrane</keyword>
<evidence type="ECO:0000256" key="2">
    <source>
        <dbReference type="ARBA" id="ARBA00022448"/>
    </source>
</evidence>
<evidence type="ECO:0000256" key="6">
    <source>
        <dbReference type="ARBA" id="ARBA00023136"/>
    </source>
</evidence>
<dbReference type="CDD" id="cd06261">
    <property type="entry name" value="TM_PBP2"/>
    <property type="match status" value="1"/>
</dbReference>
<feature type="transmembrane region" description="Helical" evidence="7">
    <location>
        <begin position="171"/>
        <end position="191"/>
    </location>
</feature>
<dbReference type="InterPro" id="IPR035906">
    <property type="entry name" value="MetI-like_sf"/>
</dbReference>
<reference evidence="9" key="1">
    <citation type="submission" date="2022-10" db="EMBL/GenBank/DDBJ databases">
        <title>The complete genomes of actinobacterial strains from the NBC collection.</title>
        <authorList>
            <person name="Joergensen T.S."/>
            <person name="Alvarez Arevalo M."/>
            <person name="Sterndorff E.B."/>
            <person name="Faurdal D."/>
            <person name="Vuksanovic O."/>
            <person name="Mourched A.-S."/>
            <person name="Charusanti P."/>
            <person name="Shaw S."/>
            <person name="Blin K."/>
            <person name="Weber T."/>
        </authorList>
    </citation>
    <scope>NUCLEOTIDE SEQUENCE</scope>
    <source>
        <strain evidence="9">NBC_00008</strain>
    </source>
</reference>
<dbReference type="AlphaFoldDB" id="A0AAU2VKR0"/>
<evidence type="ECO:0000256" key="5">
    <source>
        <dbReference type="ARBA" id="ARBA00022989"/>
    </source>
</evidence>
<dbReference type="Gene3D" id="1.10.3720.10">
    <property type="entry name" value="MetI-like"/>
    <property type="match status" value="1"/>
</dbReference>